<dbReference type="Proteomes" id="UP000245942">
    <property type="component" value="Unassembled WGS sequence"/>
</dbReference>
<keyword evidence="8 9" id="KW-0472">Membrane</keyword>
<dbReference type="GO" id="GO:0005743">
    <property type="term" value="C:mitochondrial inner membrane"/>
    <property type="evidence" value="ECO:0007669"/>
    <property type="project" value="UniProtKB-UniRule"/>
</dbReference>
<organism evidence="11 12">
    <name type="scientific">Pseudomicrostroma glucosiphilum</name>
    <dbReference type="NCBI Taxonomy" id="1684307"/>
    <lineage>
        <taxon>Eukaryota</taxon>
        <taxon>Fungi</taxon>
        <taxon>Dikarya</taxon>
        <taxon>Basidiomycota</taxon>
        <taxon>Ustilaginomycotina</taxon>
        <taxon>Exobasidiomycetes</taxon>
        <taxon>Microstromatales</taxon>
        <taxon>Microstromatales incertae sedis</taxon>
        <taxon>Pseudomicrostroma</taxon>
    </lineage>
</organism>
<dbReference type="EMBL" id="KZ819321">
    <property type="protein sequence ID" value="PWN23550.1"/>
    <property type="molecule type" value="Genomic_DNA"/>
</dbReference>
<feature type="transmembrane region" description="Helical" evidence="9">
    <location>
        <begin position="25"/>
        <end position="44"/>
    </location>
</feature>
<comment type="subunit">
    <text evidence="4 9">Component of 250-400 kDa complexes called cytochrome oxidase assembly intermediates or COA complexes.</text>
</comment>
<name>A0A316UEB6_9BASI</name>
<comment type="similarity">
    <text evidence="3 9">Belongs to the COA3 family.</text>
</comment>
<accession>A0A316UEB6</accession>
<dbReference type="PANTHER" id="PTHR15642:SF3">
    <property type="entry name" value="CYTOCHROME C OXIDASE ASSEMBLY FACTOR 3 HOMOLOG, MITOCHONDRIAL"/>
    <property type="match status" value="1"/>
</dbReference>
<keyword evidence="5 9" id="KW-0812">Transmembrane</keyword>
<dbReference type="STRING" id="1684307.A0A316UEB6"/>
<dbReference type="InterPro" id="IPR018628">
    <property type="entry name" value="Coa3_CC"/>
</dbReference>
<evidence type="ECO:0000256" key="9">
    <source>
        <dbReference type="RuleBase" id="RU367056"/>
    </source>
</evidence>
<proteinExistence type="inferred from homology"/>
<feature type="non-terminal residue" evidence="11">
    <location>
        <position position="1"/>
    </location>
</feature>
<keyword evidence="6 9" id="KW-1133">Transmembrane helix</keyword>
<evidence type="ECO:0000256" key="8">
    <source>
        <dbReference type="ARBA" id="ARBA00023136"/>
    </source>
</evidence>
<dbReference type="OrthoDB" id="10018333at2759"/>
<reference evidence="11 12" key="1">
    <citation type="journal article" date="2018" name="Mol. Biol. Evol.">
        <title>Broad Genomic Sampling Reveals a Smut Pathogenic Ancestry of the Fungal Clade Ustilaginomycotina.</title>
        <authorList>
            <person name="Kijpornyongpan T."/>
            <person name="Mondo S.J."/>
            <person name="Barry K."/>
            <person name="Sandor L."/>
            <person name="Lee J."/>
            <person name="Lipzen A."/>
            <person name="Pangilinan J."/>
            <person name="LaButti K."/>
            <person name="Hainaut M."/>
            <person name="Henrissat B."/>
            <person name="Grigoriev I.V."/>
            <person name="Spatafora J.W."/>
            <person name="Aime M.C."/>
        </authorList>
    </citation>
    <scope>NUCLEOTIDE SEQUENCE [LARGE SCALE GENOMIC DNA]</scope>
    <source>
        <strain evidence="11 12">MCA 4718</strain>
    </source>
</reference>
<evidence type="ECO:0000259" key="10">
    <source>
        <dbReference type="Pfam" id="PF09813"/>
    </source>
</evidence>
<evidence type="ECO:0000256" key="1">
    <source>
        <dbReference type="ARBA" id="ARBA00003064"/>
    </source>
</evidence>
<gene>
    <name evidence="11" type="ORF">BCV69DRAFT_239639</name>
</gene>
<protein>
    <recommendedName>
        <fullName evidence="9">Cytochrome c oxidase assembly factor 3</fullName>
    </recommendedName>
</protein>
<feature type="non-terminal residue" evidence="11">
    <location>
        <position position="78"/>
    </location>
</feature>
<dbReference type="GO" id="GO:0033617">
    <property type="term" value="P:mitochondrial respiratory chain complex IV assembly"/>
    <property type="evidence" value="ECO:0007669"/>
    <property type="project" value="UniProtKB-UniRule"/>
</dbReference>
<evidence type="ECO:0000256" key="3">
    <source>
        <dbReference type="ARBA" id="ARBA00007035"/>
    </source>
</evidence>
<evidence type="ECO:0000256" key="2">
    <source>
        <dbReference type="ARBA" id="ARBA00004304"/>
    </source>
</evidence>
<dbReference type="InterPro" id="IPR041752">
    <property type="entry name" value="Coa3"/>
</dbReference>
<keyword evidence="9" id="KW-0999">Mitochondrion inner membrane</keyword>
<dbReference type="PANTHER" id="PTHR15642">
    <property type="entry name" value="CYTOCHROME C OXIDASE ASSEMBLY FACTOR 3, MITOCHONDRIAL"/>
    <property type="match status" value="1"/>
</dbReference>
<evidence type="ECO:0000256" key="7">
    <source>
        <dbReference type="ARBA" id="ARBA00023128"/>
    </source>
</evidence>
<keyword evidence="12" id="KW-1185">Reference proteome</keyword>
<comment type="subcellular location">
    <subcellularLocation>
        <location evidence="2">Mitochondrion membrane</location>
        <topology evidence="2">Single-pass membrane protein</topology>
    </subcellularLocation>
</comment>
<dbReference type="AlphaFoldDB" id="A0A316UEB6"/>
<comment type="function">
    <text evidence="1 9">Required for assembly of cytochrome c oxidase (complex IV).</text>
</comment>
<feature type="domain" description="Cytochrome c oxidase assembly factor 3 mitochondrial coiled-coil" evidence="10">
    <location>
        <begin position="13"/>
        <end position="59"/>
    </location>
</feature>
<keyword evidence="7 9" id="KW-0496">Mitochondrion</keyword>
<evidence type="ECO:0000256" key="6">
    <source>
        <dbReference type="ARBA" id="ARBA00022989"/>
    </source>
</evidence>
<dbReference type="RefSeq" id="XP_025350710.1">
    <property type="nucleotide sequence ID" value="XM_025489982.1"/>
</dbReference>
<dbReference type="GeneID" id="37011716"/>
<evidence type="ECO:0000313" key="11">
    <source>
        <dbReference type="EMBL" id="PWN23550.1"/>
    </source>
</evidence>
<evidence type="ECO:0000256" key="5">
    <source>
        <dbReference type="ARBA" id="ARBA00022692"/>
    </source>
</evidence>
<sequence>SSYHKDGYNVSEGLKRAREPYRGRNIAIGLGLLGFVGGTYFWSISKVKQDDFSDLADIRASNNSDAVKALREAGHDFK</sequence>
<dbReference type="Pfam" id="PF09813">
    <property type="entry name" value="Coa3_cc"/>
    <property type="match status" value="1"/>
</dbReference>
<evidence type="ECO:0000256" key="4">
    <source>
        <dbReference type="ARBA" id="ARBA00011351"/>
    </source>
</evidence>
<evidence type="ECO:0000313" key="12">
    <source>
        <dbReference type="Proteomes" id="UP000245942"/>
    </source>
</evidence>